<feature type="transmembrane region" description="Helical" evidence="1">
    <location>
        <begin position="180"/>
        <end position="199"/>
    </location>
</feature>
<keyword evidence="1" id="KW-0812">Transmembrane</keyword>
<evidence type="ECO:0000256" key="1">
    <source>
        <dbReference type="SAM" id="Phobius"/>
    </source>
</evidence>
<protein>
    <submittedName>
        <fullName evidence="2">Uncharacterized protein</fullName>
    </submittedName>
</protein>
<dbReference type="Proteomes" id="UP001303160">
    <property type="component" value="Unassembled WGS sequence"/>
</dbReference>
<feature type="non-terminal residue" evidence="2">
    <location>
        <position position="297"/>
    </location>
</feature>
<keyword evidence="1" id="KW-1133">Transmembrane helix</keyword>
<gene>
    <name evidence="2" type="ORF">QBC40DRAFT_208130</name>
</gene>
<accession>A0AAN7ATK1</accession>
<dbReference type="Pfam" id="PF05705">
    <property type="entry name" value="DUF829"/>
    <property type="match status" value="1"/>
</dbReference>
<comment type="caution">
    <text evidence="2">The sequence shown here is derived from an EMBL/GenBank/DDBJ whole genome shotgun (WGS) entry which is preliminary data.</text>
</comment>
<dbReference type="InterPro" id="IPR008547">
    <property type="entry name" value="DUF829_TMEM53"/>
</dbReference>
<dbReference type="InterPro" id="IPR029058">
    <property type="entry name" value="AB_hydrolase_fold"/>
</dbReference>
<reference evidence="2" key="2">
    <citation type="submission" date="2023-05" db="EMBL/GenBank/DDBJ databases">
        <authorList>
            <consortium name="Lawrence Berkeley National Laboratory"/>
            <person name="Steindorff A."/>
            <person name="Hensen N."/>
            <person name="Bonometti L."/>
            <person name="Westerberg I."/>
            <person name="Brannstrom I.O."/>
            <person name="Guillou S."/>
            <person name="Cros-Aarteil S."/>
            <person name="Calhoun S."/>
            <person name="Haridas S."/>
            <person name="Kuo A."/>
            <person name="Mondo S."/>
            <person name="Pangilinan J."/>
            <person name="Riley R."/>
            <person name="Labutti K."/>
            <person name="Andreopoulos B."/>
            <person name="Lipzen A."/>
            <person name="Chen C."/>
            <person name="Yanf M."/>
            <person name="Daum C."/>
            <person name="Ng V."/>
            <person name="Clum A."/>
            <person name="Ohm R."/>
            <person name="Martin F."/>
            <person name="Silar P."/>
            <person name="Natvig D."/>
            <person name="Lalanne C."/>
            <person name="Gautier V."/>
            <person name="Ament-Velasquez S.L."/>
            <person name="Kruys A."/>
            <person name="Hutchinson M.I."/>
            <person name="Powell A.J."/>
            <person name="Barry K."/>
            <person name="Miller A.N."/>
            <person name="Grigoriev I.V."/>
            <person name="Debuchy R."/>
            <person name="Gladieux P."/>
            <person name="Thoren M.H."/>
            <person name="Johannesson H."/>
        </authorList>
    </citation>
    <scope>NUCLEOTIDE SEQUENCE</scope>
    <source>
        <strain evidence="2">CBS 315.58</strain>
    </source>
</reference>
<dbReference type="EMBL" id="MU863972">
    <property type="protein sequence ID" value="KAK4197005.1"/>
    <property type="molecule type" value="Genomic_DNA"/>
</dbReference>
<name>A0AAN7ATK1_9PEZI</name>
<dbReference type="PANTHER" id="PTHR12265">
    <property type="entry name" value="TRANSMEMBRANE PROTEIN 53"/>
    <property type="match status" value="1"/>
</dbReference>
<keyword evidence="1" id="KW-0472">Membrane</keyword>
<dbReference type="PANTHER" id="PTHR12265:SF40">
    <property type="entry name" value="DUF829-DOMAIN-CONTAINING PROTEIN"/>
    <property type="match status" value="1"/>
</dbReference>
<keyword evidence="3" id="KW-1185">Reference proteome</keyword>
<sequence length="297" mass="33122">MASNAPTPPAKASNSDPLAFMTKISPSAYIYTPASSTDNNNNNNNNDPKLLILATWMGARDLHIAKYLHPYLSLYPASPILLLRSEPRHFFSKSAAPDDVAPAVPFIKSSLSSLSPNDSPTTPQVLIHLWSNGGSLLLHHLRLSLTPQHLPKYIIIYDSCPGQYRYLAAFRAFSAGLSGILYWAVAPFLHLFCAWGWFWHVLVGKNKTGPLAYLNRGHNDFGKLGEKEVRRGYIYSEGDRLVHWSDVEAHAEEAKKRGFGSVRLDKFEGTGHVAHGRGEENQRRYWGVVRGLWEGSL</sequence>
<evidence type="ECO:0000313" key="2">
    <source>
        <dbReference type="EMBL" id="KAK4197005.1"/>
    </source>
</evidence>
<proteinExistence type="predicted"/>
<evidence type="ECO:0000313" key="3">
    <source>
        <dbReference type="Proteomes" id="UP001303160"/>
    </source>
</evidence>
<organism evidence="2 3">
    <name type="scientific">Triangularia verruculosa</name>
    <dbReference type="NCBI Taxonomy" id="2587418"/>
    <lineage>
        <taxon>Eukaryota</taxon>
        <taxon>Fungi</taxon>
        <taxon>Dikarya</taxon>
        <taxon>Ascomycota</taxon>
        <taxon>Pezizomycotina</taxon>
        <taxon>Sordariomycetes</taxon>
        <taxon>Sordariomycetidae</taxon>
        <taxon>Sordariales</taxon>
        <taxon>Podosporaceae</taxon>
        <taxon>Triangularia</taxon>
    </lineage>
</organism>
<reference evidence="2" key="1">
    <citation type="journal article" date="2023" name="Mol. Phylogenet. Evol.">
        <title>Genome-scale phylogeny and comparative genomics of the fungal order Sordariales.</title>
        <authorList>
            <person name="Hensen N."/>
            <person name="Bonometti L."/>
            <person name="Westerberg I."/>
            <person name="Brannstrom I.O."/>
            <person name="Guillou S."/>
            <person name="Cros-Aarteil S."/>
            <person name="Calhoun S."/>
            <person name="Haridas S."/>
            <person name="Kuo A."/>
            <person name="Mondo S."/>
            <person name="Pangilinan J."/>
            <person name="Riley R."/>
            <person name="LaButti K."/>
            <person name="Andreopoulos B."/>
            <person name="Lipzen A."/>
            <person name="Chen C."/>
            <person name="Yan M."/>
            <person name="Daum C."/>
            <person name="Ng V."/>
            <person name="Clum A."/>
            <person name="Steindorff A."/>
            <person name="Ohm R.A."/>
            <person name="Martin F."/>
            <person name="Silar P."/>
            <person name="Natvig D.O."/>
            <person name="Lalanne C."/>
            <person name="Gautier V."/>
            <person name="Ament-Velasquez S.L."/>
            <person name="Kruys A."/>
            <person name="Hutchinson M.I."/>
            <person name="Powell A.J."/>
            <person name="Barry K."/>
            <person name="Miller A.N."/>
            <person name="Grigoriev I.V."/>
            <person name="Debuchy R."/>
            <person name="Gladieux P."/>
            <person name="Hiltunen Thoren M."/>
            <person name="Johannesson H."/>
        </authorList>
    </citation>
    <scope>NUCLEOTIDE SEQUENCE</scope>
    <source>
        <strain evidence="2">CBS 315.58</strain>
    </source>
</reference>
<dbReference type="SUPFAM" id="SSF53474">
    <property type="entry name" value="alpha/beta-Hydrolases"/>
    <property type="match status" value="1"/>
</dbReference>
<dbReference type="AlphaFoldDB" id="A0AAN7ATK1"/>